<gene>
    <name evidence="1" type="ORF">SAMN05444167_1100</name>
</gene>
<sequence>MTDYRFGAKPVFSFETHGKMDTVFAASSWMLPLLFGFKDTAAAKIFEGNSLVEACVVAATDWSSERAHRGASGRLDRAEREASTAYKGNKKRSTYGNFRVWYKASAQR</sequence>
<dbReference type="EMBL" id="LT629690">
    <property type="protein sequence ID" value="SDF00563.1"/>
    <property type="molecule type" value="Genomic_DNA"/>
</dbReference>
<proteinExistence type="predicted"/>
<keyword evidence="2" id="KW-1185">Reference proteome</keyword>
<protein>
    <submittedName>
        <fullName evidence="1">Uncharacterized protein</fullName>
    </submittedName>
</protein>
<reference evidence="1 2" key="1">
    <citation type="submission" date="2016-10" db="EMBL/GenBank/DDBJ databases">
        <authorList>
            <person name="de Groot N.N."/>
        </authorList>
    </citation>
    <scope>NUCLEOTIDE SEQUENCE [LARGE SCALE GENOMIC DNA]</scope>
    <source>
        <strain evidence="1 2">GAS232</strain>
    </source>
</reference>
<dbReference type="AlphaFoldDB" id="A0A1G7HJL4"/>
<dbReference type="Proteomes" id="UP000182427">
    <property type="component" value="Chromosome I"/>
</dbReference>
<evidence type="ECO:0000313" key="1">
    <source>
        <dbReference type="EMBL" id="SDF00563.1"/>
    </source>
</evidence>
<organism evidence="1 2">
    <name type="scientific">Terriglobus roseus</name>
    <dbReference type="NCBI Taxonomy" id="392734"/>
    <lineage>
        <taxon>Bacteria</taxon>
        <taxon>Pseudomonadati</taxon>
        <taxon>Acidobacteriota</taxon>
        <taxon>Terriglobia</taxon>
        <taxon>Terriglobales</taxon>
        <taxon>Acidobacteriaceae</taxon>
        <taxon>Terriglobus</taxon>
    </lineage>
</organism>
<dbReference type="RefSeq" id="WP_156785024.1">
    <property type="nucleotide sequence ID" value="NZ_LT629690.1"/>
</dbReference>
<dbReference type="OrthoDB" id="129082at2"/>
<name>A0A1G7HJL4_9BACT</name>
<evidence type="ECO:0000313" key="2">
    <source>
        <dbReference type="Proteomes" id="UP000182427"/>
    </source>
</evidence>
<accession>A0A1G7HJL4</accession>